<dbReference type="AlphaFoldDB" id="A0A7W0BUT0"/>
<dbReference type="EMBL" id="JACDUU010000002">
    <property type="protein sequence ID" value="MBA2871148.1"/>
    <property type="molecule type" value="Genomic_DNA"/>
</dbReference>
<gene>
    <name evidence="1" type="ORF">HNQ85_001418</name>
</gene>
<dbReference type="RefSeq" id="WP_181536987.1">
    <property type="nucleotide sequence ID" value="NZ_JACDUU010000002.1"/>
</dbReference>
<name>A0A7W0BUT0_9BACL</name>
<evidence type="ECO:0000313" key="2">
    <source>
        <dbReference type="Proteomes" id="UP000580891"/>
    </source>
</evidence>
<accession>A0A7W0BUT0</accession>
<organism evidence="1 2">
    <name type="scientific">[Anoxybacillus] calidus</name>
    <dbReference type="NCBI Taxonomy" id="575178"/>
    <lineage>
        <taxon>Bacteria</taxon>
        <taxon>Bacillati</taxon>
        <taxon>Bacillota</taxon>
        <taxon>Bacilli</taxon>
        <taxon>Bacillales</taxon>
        <taxon>Anoxybacillaceae</taxon>
        <taxon>Paranoxybacillus</taxon>
    </lineage>
</organism>
<reference evidence="1 2" key="1">
    <citation type="submission" date="2020-07" db="EMBL/GenBank/DDBJ databases">
        <title>Genomic Encyclopedia of Type Strains, Phase IV (KMG-IV): sequencing the most valuable type-strain genomes for metagenomic binning, comparative biology and taxonomic classification.</title>
        <authorList>
            <person name="Goeker M."/>
        </authorList>
    </citation>
    <scope>NUCLEOTIDE SEQUENCE [LARGE SCALE GENOMIC DNA]</scope>
    <source>
        <strain evidence="1 2">DSM 25220</strain>
    </source>
</reference>
<dbReference type="Proteomes" id="UP000580891">
    <property type="component" value="Unassembled WGS sequence"/>
</dbReference>
<keyword evidence="2" id="KW-1185">Reference proteome</keyword>
<protein>
    <submittedName>
        <fullName evidence="1">Uncharacterized protein</fullName>
    </submittedName>
</protein>
<comment type="caution">
    <text evidence="1">The sequence shown here is derived from an EMBL/GenBank/DDBJ whole genome shotgun (WGS) entry which is preliminary data.</text>
</comment>
<evidence type="ECO:0000313" key="1">
    <source>
        <dbReference type="EMBL" id="MBA2871148.1"/>
    </source>
</evidence>
<sequence>MNANGMIRGYMARYMKVESFVVHVKHQLEEFDRASTFFMDFHLNFEKCLEKRFKLL</sequence>
<proteinExistence type="predicted"/>